<reference evidence="6 7" key="1">
    <citation type="journal article" date="2024" name="Commun. Biol.">
        <title>Comparative genomic analysis of thermophilic fungi reveals convergent evolutionary adaptations and gene losses.</title>
        <authorList>
            <person name="Steindorff A.S."/>
            <person name="Aguilar-Pontes M.V."/>
            <person name="Robinson A.J."/>
            <person name="Andreopoulos B."/>
            <person name="LaButti K."/>
            <person name="Kuo A."/>
            <person name="Mondo S."/>
            <person name="Riley R."/>
            <person name="Otillar R."/>
            <person name="Haridas S."/>
            <person name="Lipzen A."/>
            <person name="Grimwood J."/>
            <person name="Schmutz J."/>
            <person name="Clum A."/>
            <person name="Reid I.D."/>
            <person name="Moisan M.C."/>
            <person name="Butler G."/>
            <person name="Nguyen T.T.M."/>
            <person name="Dewar K."/>
            <person name="Conant G."/>
            <person name="Drula E."/>
            <person name="Henrissat B."/>
            <person name="Hansel C."/>
            <person name="Singer S."/>
            <person name="Hutchinson M.I."/>
            <person name="de Vries R.P."/>
            <person name="Natvig D.O."/>
            <person name="Powell A.J."/>
            <person name="Tsang A."/>
            <person name="Grigoriev I.V."/>
        </authorList>
    </citation>
    <scope>NUCLEOTIDE SEQUENCE [LARGE SCALE GENOMIC DNA]</scope>
    <source>
        <strain evidence="6 7">ATCC 24622</strain>
    </source>
</reference>
<evidence type="ECO:0000256" key="3">
    <source>
        <dbReference type="ARBA" id="ARBA00022833"/>
    </source>
</evidence>
<accession>A0ABR3XS29</accession>
<proteinExistence type="predicted"/>
<name>A0ABR3XS29_9PEZI</name>
<dbReference type="Proteomes" id="UP001586593">
    <property type="component" value="Unassembled WGS sequence"/>
</dbReference>
<dbReference type="SUPFAM" id="SSF144232">
    <property type="entry name" value="HIT/MYND zinc finger-like"/>
    <property type="match status" value="1"/>
</dbReference>
<keyword evidence="2 4" id="KW-0863">Zinc-finger</keyword>
<protein>
    <recommendedName>
        <fullName evidence="5">MYND-type domain-containing protein</fullName>
    </recommendedName>
</protein>
<evidence type="ECO:0000256" key="1">
    <source>
        <dbReference type="ARBA" id="ARBA00022723"/>
    </source>
</evidence>
<comment type="caution">
    <text evidence="6">The sequence shown here is derived from an EMBL/GenBank/DDBJ whole genome shotgun (WGS) entry which is preliminary data.</text>
</comment>
<evidence type="ECO:0000313" key="7">
    <source>
        <dbReference type="Proteomes" id="UP001586593"/>
    </source>
</evidence>
<evidence type="ECO:0000259" key="5">
    <source>
        <dbReference type="PROSITE" id="PS50865"/>
    </source>
</evidence>
<keyword evidence="7" id="KW-1185">Reference proteome</keyword>
<dbReference type="EMBL" id="JAZHXJ010000049">
    <property type="protein sequence ID" value="KAL1878781.1"/>
    <property type="molecule type" value="Genomic_DNA"/>
</dbReference>
<keyword evidence="1" id="KW-0479">Metal-binding</keyword>
<evidence type="ECO:0000313" key="6">
    <source>
        <dbReference type="EMBL" id="KAL1878781.1"/>
    </source>
</evidence>
<evidence type="ECO:0000256" key="2">
    <source>
        <dbReference type="ARBA" id="ARBA00022771"/>
    </source>
</evidence>
<organism evidence="6 7">
    <name type="scientific">Phialemonium thermophilum</name>
    <dbReference type="NCBI Taxonomy" id="223376"/>
    <lineage>
        <taxon>Eukaryota</taxon>
        <taxon>Fungi</taxon>
        <taxon>Dikarya</taxon>
        <taxon>Ascomycota</taxon>
        <taxon>Pezizomycotina</taxon>
        <taxon>Sordariomycetes</taxon>
        <taxon>Sordariomycetidae</taxon>
        <taxon>Cephalothecales</taxon>
        <taxon>Cephalothecaceae</taxon>
        <taxon>Phialemonium</taxon>
    </lineage>
</organism>
<sequence>MPIPDFANPSLFPPLASCPAAPLDPSAAASASAPAHFLLAQITDDMTITKPTLVATDRTGTSFAIVFEAAGAASGPPDRGFLRARGLRKGHTVVVPWARRRVPGSGRREFVAVECGGESGEVGGVRVVPGSLARVLEVGRVMRERRTRRGRTSAEDRGDVGDDEEWELGQEKCDRCGGGEGSSLMQCTGCGEVRYCSKACQVAHWGGEAGHKADCKIMKAIKDIWME</sequence>
<dbReference type="InterPro" id="IPR002893">
    <property type="entry name" value="Znf_MYND"/>
</dbReference>
<dbReference type="Pfam" id="PF01753">
    <property type="entry name" value="zf-MYND"/>
    <property type="match status" value="1"/>
</dbReference>
<gene>
    <name evidence="6" type="ORF">VTK73DRAFT_7538</name>
</gene>
<feature type="domain" description="MYND-type" evidence="5">
    <location>
        <begin position="173"/>
        <end position="215"/>
    </location>
</feature>
<evidence type="ECO:0000256" key="4">
    <source>
        <dbReference type="PROSITE-ProRule" id="PRU00134"/>
    </source>
</evidence>
<keyword evidence="3" id="KW-0862">Zinc</keyword>
<dbReference type="PROSITE" id="PS50865">
    <property type="entry name" value="ZF_MYND_2"/>
    <property type="match status" value="1"/>
</dbReference>
<dbReference type="Gene3D" id="6.10.140.2220">
    <property type="match status" value="1"/>
</dbReference>